<dbReference type="Pfam" id="PF08659">
    <property type="entry name" value="KR"/>
    <property type="match status" value="1"/>
</dbReference>
<evidence type="ECO:0000256" key="1">
    <source>
        <dbReference type="ARBA" id="ARBA00001957"/>
    </source>
</evidence>
<evidence type="ECO:0000259" key="11">
    <source>
        <dbReference type="PROSITE" id="PS52019"/>
    </source>
</evidence>
<dbReference type="CDD" id="cd00833">
    <property type="entry name" value="PKS"/>
    <property type="match status" value="1"/>
</dbReference>
<dbReference type="InterPro" id="IPR023213">
    <property type="entry name" value="CAT-like_dom_sf"/>
</dbReference>
<dbReference type="InterPro" id="IPR042104">
    <property type="entry name" value="PKS_dehydratase_sf"/>
</dbReference>
<evidence type="ECO:0000256" key="7">
    <source>
        <dbReference type="ARBA" id="ARBA00022737"/>
    </source>
</evidence>
<dbReference type="InterPro" id="IPR020841">
    <property type="entry name" value="PKS_Beta-ketoAc_synthase_dom"/>
</dbReference>
<feature type="domain" description="Ketosynthase family 3 (KS3)" evidence="10">
    <location>
        <begin position="48"/>
        <end position="469"/>
    </location>
</feature>
<dbReference type="SUPFAM" id="SSF56801">
    <property type="entry name" value="Acetyl-CoA synthetase-like"/>
    <property type="match status" value="1"/>
</dbReference>
<dbReference type="InterPro" id="IPR032821">
    <property type="entry name" value="PKS_assoc"/>
</dbReference>
<gene>
    <name evidence="12" type="ORF">acsn021_37340</name>
</gene>
<dbReference type="InterPro" id="IPR049900">
    <property type="entry name" value="PKS_mFAS_DH"/>
</dbReference>
<dbReference type="KEGG" id="acel:acsn021_37340"/>
<dbReference type="InterPro" id="IPR001242">
    <property type="entry name" value="Condensation_dom"/>
</dbReference>
<dbReference type="SUPFAM" id="SSF52777">
    <property type="entry name" value="CoA-dependent acyltransferases"/>
    <property type="match status" value="2"/>
</dbReference>
<dbReference type="GO" id="GO:0004312">
    <property type="term" value="F:fatty acid synthase activity"/>
    <property type="evidence" value="ECO:0007669"/>
    <property type="project" value="TreeGrafter"/>
</dbReference>
<feature type="region of interest" description="C-terminal hotdog fold" evidence="8">
    <location>
        <begin position="814"/>
        <end position="963"/>
    </location>
</feature>
<dbReference type="PROSITE" id="PS50075">
    <property type="entry name" value="CARRIER"/>
    <property type="match status" value="2"/>
</dbReference>
<dbReference type="InterPro" id="IPR000873">
    <property type="entry name" value="AMP-dep_synth/lig_dom"/>
</dbReference>
<dbReference type="PROSITE" id="PS00012">
    <property type="entry name" value="PHOSPHOPANTETHEINE"/>
    <property type="match status" value="1"/>
</dbReference>
<dbReference type="GO" id="GO:0004315">
    <property type="term" value="F:3-oxoacyl-[acyl-carrier-protein] synthase activity"/>
    <property type="evidence" value="ECO:0007669"/>
    <property type="project" value="InterPro"/>
</dbReference>
<dbReference type="SMART" id="SM00822">
    <property type="entry name" value="PKS_KR"/>
    <property type="match status" value="1"/>
</dbReference>
<dbReference type="Gene3D" id="3.30.300.30">
    <property type="match status" value="1"/>
</dbReference>
<dbReference type="Pfam" id="PF13193">
    <property type="entry name" value="AMP-binding_C"/>
    <property type="match status" value="1"/>
</dbReference>
<evidence type="ECO:0000256" key="4">
    <source>
        <dbReference type="ARBA" id="ARBA00022450"/>
    </source>
</evidence>
<evidence type="ECO:0000313" key="12">
    <source>
        <dbReference type="EMBL" id="BCJ96165.1"/>
    </source>
</evidence>
<dbReference type="PANTHER" id="PTHR43775">
    <property type="entry name" value="FATTY ACID SYNTHASE"/>
    <property type="match status" value="1"/>
</dbReference>
<dbReference type="Pfam" id="PF00550">
    <property type="entry name" value="PP-binding"/>
    <property type="match status" value="2"/>
</dbReference>
<dbReference type="SUPFAM" id="SSF53901">
    <property type="entry name" value="Thiolase-like"/>
    <property type="match status" value="1"/>
</dbReference>
<dbReference type="EMBL" id="AP023367">
    <property type="protein sequence ID" value="BCJ96165.1"/>
    <property type="molecule type" value="Genomic_DNA"/>
</dbReference>
<dbReference type="Pfam" id="PF14765">
    <property type="entry name" value="PS-DH"/>
    <property type="match status" value="1"/>
</dbReference>
<dbReference type="SMART" id="SM00825">
    <property type="entry name" value="PKS_KS"/>
    <property type="match status" value="1"/>
</dbReference>
<dbReference type="CDD" id="cd19531">
    <property type="entry name" value="LCL_NRPS-like"/>
    <property type="match status" value="1"/>
</dbReference>
<evidence type="ECO:0000313" key="13">
    <source>
        <dbReference type="Proteomes" id="UP000515561"/>
    </source>
</evidence>
<evidence type="ECO:0000259" key="10">
    <source>
        <dbReference type="PROSITE" id="PS52004"/>
    </source>
</evidence>
<dbReference type="InterPro" id="IPR049490">
    <property type="entry name" value="C883_1060-like_KR_N"/>
</dbReference>
<dbReference type="InterPro" id="IPR036291">
    <property type="entry name" value="NAD(P)-bd_dom_sf"/>
</dbReference>
<dbReference type="Proteomes" id="UP000515561">
    <property type="component" value="Chromosome"/>
</dbReference>
<feature type="domain" description="Carrier" evidence="9">
    <location>
        <begin position="1497"/>
        <end position="1572"/>
    </location>
</feature>
<dbReference type="Gene3D" id="1.10.1200.10">
    <property type="entry name" value="ACP-like"/>
    <property type="match status" value="2"/>
</dbReference>
<dbReference type="InterPro" id="IPR014030">
    <property type="entry name" value="Ketoacyl_synth_N"/>
</dbReference>
<dbReference type="InterPro" id="IPR050091">
    <property type="entry name" value="PKS_NRPS_Biosynth_Enz"/>
</dbReference>
<dbReference type="InterPro" id="IPR006162">
    <property type="entry name" value="Ppantetheine_attach_site"/>
</dbReference>
<keyword evidence="7" id="KW-0677">Repeat</keyword>
<dbReference type="PROSITE" id="PS00606">
    <property type="entry name" value="KS3_1"/>
    <property type="match status" value="1"/>
</dbReference>
<comment type="function">
    <text evidence="2">Involved in some intermediate steps for the synthesis of the antibiotic polyketide bacillaene which is involved in secondary metabolism.</text>
</comment>
<dbReference type="InterPro" id="IPR049552">
    <property type="entry name" value="PKS_DH_N"/>
</dbReference>
<dbReference type="Gene3D" id="3.30.559.10">
    <property type="entry name" value="Chloramphenicol acetyltransferase-like domain"/>
    <property type="match status" value="1"/>
</dbReference>
<protein>
    <recommendedName>
        <fullName evidence="14">Carrier domain-containing protein</fullName>
    </recommendedName>
</protein>
<dbReference type="PROSITE" id="PS00455">
    <property type="entry name" value="AMP_BINDING"/>
    <property type="match status" value="1"/>
</dbReference>
<keyword evidence="5" id="KW-0597">Phosphoprotein</keyword>
<dbReference type="Pfam" id="PF00668">
    <property type="entry name" value="Condensation"/>
    <property type="match status" value="1"/>
</dbReference>
<evidence type="ECO:0000259" key="9">
    <source>
        <dbReference type="PROSITE" id="PS50075"/>
    </source>
</evidence>
<dbReference type="PROSITE" id="PS52019">
    <property type="entry name" value="PKS_MFAS_DH"/>
    <property type="match status" value="1"/>
</dbReference>
<evidence type="ECO:0000256" key="2">
    <source>
        <dbReference type="ARBA" id="ARBA00003299"/>
    </source>
</evidence>
<dbReference type="Pfam" id="PF02801">
    <property type="entry name" value="Ketoacyl-synt_C"/>
    <property type="match status" value="1"/>
</dbReference>
<dbReference type="Gene3D" id="3.10.129.110">
    <property type="entry name" value="Polyketide synthase dehydratase"/>
    <property type="match status" value="1"/>
</dbReference>
<dbReference type="GO" id="GO:0006633">
    <property type="term" value="P:fatty acid biosynthetic process"/>
    <property type="evidence" value="ECO:0007669"/>
    <property type="project" value="InterPro"/>
</dbReference>
<dbReference type="Pfam" id="PF00501">
    <property type="entry name" value="AMP-binding"/>
    <property type="match status" value="1"/>
</dbReference>
<dbReference type="InterPro" id="IPR016039">
    <property type="entry name" value="Thiolase-like"/>
</dbReference>
<dbReference type="Gene3D" id="3.30.559.30">
    <property type="entry name" value="Nonribosomal peptide synthetase, condensation domain"/>
    <property type="match status" value="1"/>
</dbReference>
<keyword evidence="13" id="KW-1185">Reference proteome</keyword>
<sequence>MINKNSNLSAINKYILALVKNGEIKEDYAYNILKAINNQGKKEAADSSKDIAIIGVACHFPDADNVETYWKNLLNEVHSVKRFPENRLSDLELFSPGIKNRIKNSKLKAGYLEEIFEFDASYFRISPKEASFMDPIQRMFLQTAFEAIEDSGYGGRVLKNSNTGVFVGLDTTSTSLYRSMLDEDNILSLTGALTGIIASRISYILDLHGPAMVVDTACSSGLVAIHDACSSLRNDDCKMAIAGGINIIVHPSTDVGVSEIESSSGKLRAFDRNAGGTLWGEGVGALILKPLDMAVKDGDNIYAVIKGSSVNNDGASNGITAPNVTAQIDVIINAWKNAGVNPESIRYIETHGTGTLLGDPVEIKGITEAFRKYTSKKQFCGIGSVKSNIGHTVAASGVASLLKVSMILKNKLIPSAINFDCPNTLINFDDSPVYVVNKQTMFEVGSVPLRAGVSAFGFSGTNCHIVLEDAPSRKNQDGQDCIGDRIFTISAASKSTLLQLLERYCSFLNSHKSVDVKDLCYTIKTARPHYSYRVVILFNKKSELRNRLKNAIDIISMEETTSENIFYGWHRIIHNSSEVKNSFEITEEKKKELNKAANKKLNLLASQSIFDNVLMKEICLLYTQGADIDWEMVYPSMRTKIGGLPLYPFEKKKHIVKPSKNVKEVDFNTIDHYLLDNCLAVSMQQDIYVSTFSLKKDWVLNEHRIAGRPTVPGVTYLEIVRAVAENYFPNQSIELRNVVFMTPLYIESDEIREVQTVIYKDDVDYLEFKVISRQNHFSTYKEEKWITHVTGKILSISSNIGENYDIEQLKTRLNCQNYSSKIDLNNPRSISTEIFDWGPRWDNLKEIYTGEEVLLELELPAKYAEDLRTCWLHPALMDNAANWVAFNTAEGVHLPLMYSSLKIYGRMPIRFYAYITRTYSKDEKMTKHSETLNSDILLLDENGKVFAFAEQYVIKRVHNLDMVFNKQVASKSINMYHTIKWIEDALLKEKVRDSNGSILVINGHNSLSHKVLEGLYENTCDIIEVEIGESYCKVNNNLYKLNGSYDEYLKLVDDVKARNISRILHMASTDDYSGSGDIENLKINLNKGIYSMYYLVKALMIKKLPMDIKITVVSNYADSITGDEKEIRPYNSSLVAFMNVVRQEYPTLRCRSIDIDEHTKSSQVLNEIIHGKDNFKTAYRNGKRYIEKFQEIDIDVIQDNDIQISDSGVYVITGGTGGIGLEIGEYFASKKRVKLVLLNRSVFPSREKWREILKKNENTKLCSKIKKIQAIEATGTTVIMYSVDISDEKILETTLDDIRSRYGKIRGVVHSAGVAGEKIILTKDENRFNEVLKPKIDGTWLLDKLTSQDNPDFFVMFSSTSSFLGGVGQGDYAAANSYLDSYAAYRSKKGGRTLTINWPAWDETGMAVDYGVNKDNVYFKGISTRDAIDAFEKVLGKDIQRVIVAAVSFDYETLQSLETNLFKISDSIITEVKKHSEKGKMKSDSFRKVKLKGRVHDDYTKLEKEVSSIWSYVLGVDELDIYEDFYSLGGDSIQAIQIANLIKDRYIYSVDIADVFEYPTIERFSNYIEYKNTTVDMKNGSSKSTTTTQELEVLSDSQVDISAKVPDITDVSFNKEYRLSSTQRRMWFLQNYDPEITVYNLSLLRTVNYELDTVLIKKSVNALILRHTILRTIFKETKGTPTQIIVDKPEIDIQVIGSPDNKDGEILLKKIIAEENKKPFDLSKIPMKIRVIKMDKTKSYIYINIHHIITDGWSIEILFKELIQIYDSYKNNLAVSVKPQQPMYVNWAEMQNDWLESTEAKLMEEYWVEELSKPLPILNFPADFVRPQLQTYNGSFIKFVINAEQTKKFREMSKRNTLTPYMLMLATYFLLLKKITLDDDIIVGFPIAGRDDKQFENVMGLFINTLCIRINFKEIKTVDDLLKVIKEKCIRAYRNGKYPFDMVVSKVNPERDLSRSPVFSAMYQFYDNIPPEMEELSQYEISLLCRDLDDEIEVRIEYNTDLFKRGSIEYIKQYFVCILTELLQDQHKDLSSIQLLSESEKALLIKQFSAEEEPIRNATTNEMFEEQANKRPDSIALISEYEKLTYKELNNRANQIANLLRKQGVLPDTPVGIMTGRGTNTITGILGILKAGGTYIPIDPGFPVARINYMICHSGMRILLTETQQFENVSKLLEEENNLETLFILNGRNAEKLRKIKIIYTEEDVAEQSTENLPPVNTGNSLMYIIYTSGSTGLPKGVMVTHSNAVNYINWSIKDSKICSADKMMLVTSVSFDISVFEIFGALLSGASLYIVSEERISNTELLLESIKKEQLTIWHSVPTLIRQVLMIQKQEKDCGVDFSGIRRVMIGGEAWSVELAKSIRENFTNAEVINMYGPTEATIWVTSYKVNDEIDKLPRIPIGKPIDNNKILILDDNMKLCPVGVEGDIYISGANVTPGYYRDEEKTAEAFSNFDETGERIYKTGDKGRYLSNGNVDYLGRNDGMTKVRGYRIEIGEIESVMLEYDSIKEVAVIGKKAEESSRLVCFYVTDEEQPIDRIRKHLQSKLPEYMIPSQFIHLDHIPLTPNGKIDRKTLSSMEVSERPLLEHEYVRPVTEIETFLADIWQSLLNTKLVGVHDNFFAIGGDSFLANRMYARIEEKYPGEVAIVDIFTYPTIAKLSGYIQAKNVTDGMESSQRIAKEMESLFSDMEKGEIDIDEAVRKINKMN</sequence>
<keyword evidence="4" id="KW-0596">Phosphopantetheine</keyword>
<dbReference type="InterPro" id="IPR036736">
    <property type="entry name" value="ACP-like_sf"/>
</dbReference>
<organism evidence="12 13">
    <name type="scientific">Anaerocolumna cellulosilytica</name>
    <dbReference type="NCBI Taxonomy" id="433286"/>
    <lineage>
        <taxon>Bacteria</taxon>
        <taxon>Bacillati</taxon>
        <taxon>Bacillota</taxon>
        <taxon>Clostridia</taxon>
        <taxon>Lachnospirales</taxon>
        <taxon>Lachnospiraceae</taxon>
        <taxon>Anaerocolumna</taxon>
    </lineage>
</organism>
<dbReference type="InterPro" id="IPR018201">
    <property type="entry name" value="Ketoacyl_synth_AS"/>
</dbReference>
<dbReference type="InterPro" id="IPR010071">
    <property type="entry name" value="AA_adenyl_dom"/>
</dbReference>
<dbReference type="CDD" id="cd05930">
    <property type="entry name" value="A_NRPS"/>
    <property type="match status" value="1"/>
</dbReference>
<dbReference type="Pfam" id="PF00109">
    <property type="entry name" value="ketoacyl-synt"/>
    <property type="match status" value="1"/>
</dbReference>
<dbReference type="Gene3D" id="3.40.50.720">
    <property type="entry name" value="NAD(P)-binding Rossmann-like Domain"/>
    <property type="match status" value="1"/>
</dbReference>
<dbReference type="InterPro" id="IPR020845">
    <property type="entry name" value="AMP-binding_CS"/>
</dbReference>
<dbReference type="SMART" id="SM00826">
    <property type="entry name" value="PKS_DH"/>
    <property type="match status" value="1"/>
</dbReference>
<accession>A0A6S6RAR8</accession>
<dbReference type="InterPro" id="IPR014031">
    <property type="entry name" value="Ketoacyl_synth_C"/>
</dbReference>
<dbReference type="SMART" id="SM01294">
    <property type="entry name" value="PKS_PP_betabranch"/>
    <property type="match status" value="1"/>
</dbReference>
<feature type="domain" description="PKS/mFAS DH" evidence="11">
    <location>
        <begin position="672"/>
        <end position="963"/>
    </location>
</feature>
<keyword evidence="6" id="KW-0808">Transferase</keyword>
<dbReference type="InterPro" id="IPR042099">
    <property type="entry name" value="ANL_N_sf"/>
</dbReference>
<evidence type="ECO:0000256" key="6">
    <source>
        <dbReference type="ARBA" id="ARBA00022679"/>
    </source>
</evidence>
<dbReference type="InterPro" id="IPR057326">
    <property type="entry name" value="KR_dom"/>
</dbReference>
<dbReference type="PROSITE" id="PS52004">
    <property type="entry name" value="KS3_2"/>
    <property type="match status" value="1"/>
</dbReference>
<dbReference type="InterPro" id="IPR025110">
    <property type="entry name" value="AMP-bd_C"/>
</dbReference>
<dbReference type="SUPFAM" id="SSF51735">
    <property type="entry name" value="NAD(P)-binding Rossmann-fold domains"/>
    <property type="match status" value="2"/>
</dbReference>
<dbReference type="Gene3D" id="3.40.50.12780">
    <property type="entry name" value="N-terminal domain of ligase-like"/>
    <property type="match status" value="1"/>
</dbReference>
<reference evidence="12 13" key="1">
    <citation type="journal article" date="2016" name="Int. J. Syst. Evol. Microbiol.">
        <title>Descriptions of Anaerotaenia torta gen. nov., sp. nov. and Anaerocolumna cellulosilytica gen. nov., sp. nov. isolated from a methanogenic reactor of cattle waste.</title>
        <authorList>
            <person name="Uek A."/>
            <person name="Ohtaki Y."/>
            <person name="Kaku N."/>
            <person name="Ueki K."/>
        </authorList>
    </citation>
    <scope>NUCLEOTIDE SEQUENCE [LARGE SCALE GENOMIC DNA]</scope>
    <source>
        <strain evidence="12 13">SN021</strain>
    </source>
</reference>
<dbReference type="PANTHER" id="PTHR43775:SF37">
    <property type="entry name" value="SI:DKEY-61P9.11"/>
    <property type="match status" value="1"/>
</dbReference>
<dbReference type="SUPFAM" id="SSF47336">
    <property type="entry name" value="ACP-like"/>
    <property type="match status" value="2"/>
</dbReference>
<dbReference type="InterPro" id="IPR009081">
    <property type="entry name" value="PP-bd_ACP"/>
</dbReference>
<feature type="region of interest" description="N-terminal hotdog fold" evidence="8">
    <location>
        <begin position="672"/>
        <end position="800"/>
    </location>
</feature>
<evidence type="ECO:0000256" key="5">
    <source>
        <dbReference type="ARBA" id="ARBA00022553"/>
    </source>
</evidence>
<evidence type="ECO:0000256" key="8">
    <source>
        <dbReference type="PROSITE-ProRule" id="PRU01363"/>
    </source>
</evidence>
<evidence type="ECO:0000256" key="3">
    <source>
        <dbReference type="ARBA" id="ARBA00004789"/>
    </source>
</evidence>
<dbReference type="CDD" id="cd08953">
    <property type="entry name" value="KR_2_SDR_x"/>
    <property type="match status" value="1"/>
</dbReference>
<dbReference type="InterPro" id="IPR045851">
    <property type="entry name" value="AMP-bd_C_sf"/>
</dbReference>
<dbReference type="InterPro" id="IPR049551">
    <property type="entry name" value="PKS_DH_C"/>
</dbReference>
<dbReference type="Pfam" id="PF21394">
    <property type="entry name" value="Beta-ketacyl_N"/>
    <property type="match status" value="1"/>
</dbReference>
<dbReference type="InterPro" id="IPR020807">
    <property type="entry name" value="PKS_DH"/>
</dbReference>
<name>A0A6S6RAR8_9FIRM</name>
<proteinExistence type="predicted"/>
<dbReference type="Pfam" id="PF16197">
    <property type="entry name" value="KAsynt_C_assoc"/>
    <property type="match status" value="1"/>
</dbReference>
<dbReference type="Pfam" id="PF21089">
    <property type="entry name" value="PKS_DH_N"/>
    <property type="match status" value="1"/>
</dbReference>
<feature type="active site" description="Proton donor; for dehydratase activity" evidence="8">
    <location>
        <position position="878"/>
    </location>
</feature>
<comment type="pathway">
    <text evidence="3">Antibiotic biosynthesis; bacillaene biosynthesis.</text>
</comment>
<evidence type="ECO:0008006" key="14">
    <source>
        <dbReference type="Google" id="ProtNLM"/>
    </source>
</evidence>
<dbReference type="NCBIfam" id="TIGR01733">
    <property type="entry name" value="AA-adenyl-dom"/>
    <property type="match status" value="1"/>
</dbReference>
<dbReference type="UniPathway" id="UPA01003"/>
<feature type="active site" description="Proton acceptor; for dehydratase activity" evidence="8">
    <location>
        <position position="703"/>
    </location>
</feature>
<comment type="cofactor">
    <cofactor evidence="1">
        <name>pantetheine 4'-phosphate</name>
        <dbReference type="ChEBI" id="CHEBI:47942"/>
    </cofactor>
</comment>
<dbReference type="FunFam" id="3.40.50.980:FF:000001">
    <property type="entry name" value="Non-ribosomal peptide synthetase"/>
    <property type="match status" value="1"/>
</dbReference>
<feature type="domain" description="Carrier" evidence="9">
    <location>
        <begin position="2589"/>
        <end position="2664"/>
    </location>
</feature>
<dbReference type="InterPro" id="IPR013968">
    <property type="entry name" value="PKS_KR"/>
</dbReference>
<dbReference type="Gene3D" id="3.40.47.10">
    <property type="match status" value="1"/>
</dbReference>
<dbReference type="Gene3D" id="1.10.1240.100">
    <property type="match status" value="1"/>
</dbReference>